<evidence type="ECO:0000259" key="5">
    <source>
        <dbReference type="PROSITE" id="PS51898"/>
    </source>
</evidence>
<dbReference type="InterPro" id="IPR025166">
    <property type="entry name" value="Integrase_DNA_bind_dom"/>
</dbReference>
<evidence type="ECO:0000256" key="1">
    <source>
        <dbReference type="ARBA" id="ARBA00008857"/>
    </source>
</evidence>
<dbReference type="GO" id="GO:0015074">
    <property type="term" value="P:DNA integration"/>
    <property type="evidence" value="ECO:0007669"/>
    <property type="project" value="UniProtKB-KW"/>
</dbReference>
<keyword evidence="4" id="KW-0233">DNA recombination</keyword>
<reference evidence="6 7" key="1">
    <citation type="submission" date="2020-08" db="EMBL/GenBank/DDBJ databases">
        <title>Genomic Encyclopedia of Type Strains, Phase IV (KMG-IV): sequencing the most valuable type-strain genomes for metagenomic binning, comparative biology and taxonomic classification.</title>
        <authorList>
            <person name="Goeker M."/>
        </authorList>
    </citation>
    <scope>NUCLEOTIDE SEQUENCE [LARGE SCALE GENOMIC DNA]</scope>
    <source>
        <strain evidence="6 7">DSM 29050</strain>
    </source>
</reference>
<dbReference type="EMBL" id="JACIEA010000001">
    <property type="protein sequence ID" value="MBB3942842.1"/>
    <property type="molecule type" value="Genomic_DNA"/>
</dbReference>
<dbReference type="Gene3D" id="1.10.150.130">
    <property type="match status" value="1"/>
</dbReference>
<evidence type="ECO:0000313" key="6">
    <source>
        <dbReference type="EMBL" id="MBB3942842.1"/>
    </source>
</evidence>
<dbReference type="Pfam" id="PF13356">
    <property type="entry name" value="Arm-DNA-bind_3"/>
    <property type="match status" value="1"/>
</dbReference>
<evidence type="ECO:0000256" key="4">
    <source>
        <dbReference type="ARBA" id="ARBA00023172"/>
    </source>
</evidence>
<dbReference type="InterPro" id="IPR010998">
    <property type="entry name" value="Integrase_recombinase_N"/>
</dbReference>
<dbReference type="CDD" id="cd00801">
    <property type="entry name" value="INT_P4_C"/>
    <property type="match status" value="1"/>
</dbReference>
<keyword evidence="2" id="KW-0229">DNA integration</keyword>
<comment type="caution">
    <text evidence="6">The sequence shown here is derived from an EMBL/GenBank/DDBJ whole genome shotgun (WGS) entry which is preliminary data.</text>
</comment>
<dbReference type="GO" id="GO:0003677">
    <property type="term" value="F:DNA binding"/>
    <property type="evidence" value="ECO:0007669"/>
    <property type="project" value="UniProtKB-KW"/>
</dbReference>
<gene>
    <name evidence="6" type="ORF">GGR91_001064</name>
</gene>
<proteinExistence type="inferred from homology"/>
<dbReference type="Pfam" id="PF00589">
    <property type="entry name" value="Phage_integrase"/>
    <property type="match status" value="1"/>
</dbReference>
<dbReference type="InterPro" id="IPR011010">
    <property type="entry name" value="DNA_brk_join_enz"/>
</dbReference>
<sequence>MALITDLAIRNWKPTKPRETKPCGGRDGLYIRANSAGGKVFYWRKTSFYRLGDYPELTLTKARAMVAVCNDRAQAGIAPEIIVAALRGAASVSDVAEASPETIEALPKSRLRAKRIESGKPTFDQAFFEFYEAYAKSNLQAGPSRNQPLSLHRDHVPQALKLMAIDEIKRSDIFPWMLKLLKEKHETARRLRNQLERVFEFAINNGYCDANPVPNRRAFEIKKPKANAHGTLDYTRLPDLWAWVDTRDFLPQTRAAIRLLMLSAHRVTVVLAARWEHFDFDAGTWTVPAKTDNETPGLMKSGRAHTITLPRPFLDELRAMKVDEHLLFPSTSGRGHLTENALLKALKTYDESITAHGFRNSFKTWARSAGVADWIADAYVDHSLKGLDASYRREDPARVIAECALVTERLYKYVRG</sequence>
<comment type="similarity">
    <text evidence="1">Belongs to the 'phage' integrase family.</text>
</comment>
<keyword evidence="7" id="KW-1185">Reference proteome</keyword>
<dbReference type="InterPro" id="IPR002104">
    <property type="entry name" value="Integrase_catalytic"/>
</dbReference>
<organism evidence="6 7">
    <name type="scientific">Sphingorhabdus rigui</name>
    <dbReference type="NCBI Taxonomy" id="1282858"/>
    <lineage>
        <taxon>Bacteria</taxon>
        <taxon>Pseudomonadati</taxon>
        <taxon>Pseudomonadota</taxon>
        <taxon>Alphaproteobacteria</taxon>
        <taxon>Sphingomonadales</taxon>
        <taxon>Sphingomonadaceae</taxon>
        <taxon>Sphingorhabdus</taxon>
    </lineage>
</organism>
<dbReference type="PANTHER" id="PTHR30629:SF2">
    <property type="entry name" value="PROPHAGE INTEGRASE INTS-RELATED"/>
    <property type="match status" value="1"/>
</dbReference>
<dbReference type="Pfam" id="PF22022">
    <property type="entry name" value="Phage_int_M"/>
    <property type="match status" value="1"/>
</dbReference>
<keyword evidence="3" id="KW-0238">DNA-binding</keyword>
<dbReference type="AlphaFoldDB" id="A0A840B0S0"/>
<protein>
    <submittedName>
        <fullName evidence="6">Integrase</fullName>
    </submittedName>
</protein>
<dbReference type="PROSITE" id="PS51898">
    <property type="entry name" value="TYR_RECOMBINASE"/>
    <property type="match status" value="1"/>
</dbReference>
<evidence type="ECO:0000313" key="7">
    <source>
        <dbReference type="Proteomes" id="UP000581447"/>
    </source>
</evidence>
<name>A0A840B0S0_9SPHN</name>
<feature type="domain" description="Tyr recombinase" evidence="5">
    <location>
        <begin position="222"/>
        <end position="404"/>
    </location>
</feature>
<dbReference type="RefSeq" id="WP_183940769.1">
    <property type="nucleotide sequence ID" value="NZ_BAABBG010000023.1"/>
</dbReference>
<dbReference type="Proteomes" id="UP000581447">
    <property type="component" value="Unassembled WGS sequence"/>
</dbReference>
<dbReference type="GO" id="GO:0006310">
    <property type="term" value="P:DNA recombination"/>
    <property type="evidence" value="ECO:0007669"/>
    <property type="project" value="UniProtKB-KW"/>
</dbReference>
<accession>A0A840B0S0</accession>
<dbReference type="Gene3D" id="1.10.443.10">
    <property type="entry name" value="Intergrase catalytic core"/>
    <property type="match status" value="1"/>
</dbReference>
<evidence type="ECO:0000256" key="2">
    <source>
        <dbReference type="ARBA" id="ARBA00022908"/>
    </source>
</evidence>
<dbReference type="Gene3D" id="3.30.160.390">
    <property type="entry name" value="Integrase, DNA-binding domain"/>
    <property type="match status" value="1"/>
</dbReference>
<dbReference type="PANTHER" id="PTHR30629">
    <property type="entry name" value="PROPHAGE INTEGRASE"/>
    <property type="match status" value="1"/>
</dbReference>
<dbReference type="InterPro" id="IPR013762">
    <property type="entry name" value="Integrase-like_cat_sf"/>
</dbReference>
<dbReference type="InterPro" id="IPR038488">
    <property type="entry name" value="Integrase_DNA-bd_sf"/>
</dbReference>
<evidence type="ECO:0000256" key="3">
    <source>
        <dbReference type="ARBA" id="ARBA00023125"/>
    </source>
</evidence>
<dbReference type="InterPro" id="IPR050808">
    <property type="entry name" value="Phage_Integrase"/>
</dbReference>
<dbReference type="SUPFAM" id="SSF56349">
    <property type="entry name" value="DNA breaking-rejoining enzymes"/>
    <property type="match status" value="1"/>
</dbReference>
<dbReference type="InterPro" id="IPR053876">
    <property type="entry name" value="Phage_int_M"/>
</dbReference>